<name>A0A1J9QQT4_9PEZI</name>
<feature type="DNA-binding region" evidence="12">
    <location>
        <begin position="578"/>
        <end position="597"/>
    </location>
</feature>
<organism evidence="15 16">
    <name type="scientific">Diplodia corticola</name>
    <dbReference type="NCBI Taxonomy" id="236234"/>
    <lineage>
        <taxon>Eukaryota</taxon>
        <taxon>Fungi</taxon>
        <taxon>Dikarya</taxon>
        <taxon>Ascomycota</taxon>
        <taxon>Pezizomycotina</taxon>
        <taxon>Dothideomycetes</taxon>
        <taxon>Dothideomycetes incertae sedis</taxon>
        <taxon>Botryosphaeriales</taxon>
        <taxon>Botryosphaeriaceae</taxon>
        <taxon>Diplodia</taxon>
    </lineage>
</organism>
<dbReference type="PANTHER" id="PTHR47642:SF5">
    <property type="entry name" value="ATP-DEPENDENT DNA HELICASE"/>
    <property type="match status" value="1"/>
</dbReference>
<evidence type="ECO:0000256" key="1">
    <source>
        <dbReference type="ARBA" id="ARBA00022741"/>
    </source>
</evidence>
<dbReference type="GO" id="GO:0006281">
    <property type="term" value="P:DNA repair"/>
    <property type="evidence" value="ECO:0007669"/>
    <property type="project" value="UniProtKB-UniRule"/>
</dbReference>
<evidence type="ECO:0000256" key="10">
    <source>
        <dbReference type="ARBA" id="ARBA00023235"/>
    </source>
</evidence>
<dbReference type="EC" id="5.6.2.3" evidence="12"/>
<dbReference type="EMBL" id="MNUE01000056">
    <property type="protein sequence ID" value="OJD30801.1"/>
    <property type="molecule type" value="Genomic_DNA"/>
</dbReference>
<keyword evidence="9 12" id="KW-0234">DNA repair</keyword>
<dbReference type="GO" id="GO:0003677">
    <property type="term" value="F:DNA binding"/>
    <property type="evidence" value="ECO:0007669"/>
    <property type="project" value="UniProtKB-KW"/>
</dbReference>
<keyword evidence="16" id="KW-1185">Reference proteome</keyword>
<dbReference type="GO" id="GO:0005634">
    <property type="term" value="C:nucleus"/>
    <property type="evidence" value="ECO:0007669"/>
    <property type="project" value="UniProtKB-SubCell"/>
</dbReference>
<evidence type="ECO:0000313" key="15">
    <source>
        <dbReference type="EMBL" id="OJD30801.1"/>
    </source>
</evidence>
<keyword evidence="5 12" id="KW-0067">ATP-binding</keyword>
<comment type="similarity">
    <text evidence="12">Belongs to the helicase family. PIF1 subfamily.</text>
</comment>
<keyword evidence="4 12" id="KW-0347">Helicase</keyword>
<dbReference type="HAMAP" id="MF_03176">
    <property type="entry name" value="PIF1"/>
    <property type="match status" value="1"/>
</dbReference>
<dbReference type="GO" id="GO:0006310">
    <property type="term" value="P:DNA recombination"/>
    <property type="evidence" value="ECO:0007669"/>
    <property type="project" value="UniProtKB-UniRule"/>
</dbReference>
<dbReference type="InterPro" id="IPR010285">
    <property type="entry name" value="DNA_helicase_pif1-like_DEAD"/>
</dbReference>
<dbReference type="Pfam" id="PF05970">
    <property type="entry name" value="PIF1"/>
    <property type="match status" value="1"/>
</dbReference>
<dbReference type="InterPro" id="IPR048293">
    <property type="entry name" value="PIF1_RRM3_pfh1"/>
</dbReference>
<keyword evidence="11 12" id="KW-0539">Nucleus</keyword>
<dbReference type="Gene3D" id="3.40.50.300">
    <property type="entry name" value="P-loop containing nucleotide triphosphate hydrolases"/>
    <property type="match status" value="1"/>
</dbReference>
<accession>A0A1J9QQT4</accession>
<dbReference type="GO" id="GO:0005739">
    <property type="term" value="C:mitochondrion"/>
    <property type="evidence" value="ECO:0007669"/>
    <property type="project" value="UniProtKB-SubCell"/>
</dbReference>
<dbReference type="InterPro" id="IPR027417">
    <property type="entry name" value="P-loop_NTPase"/>
</dbReference>
<comment type="subunit">
    <text evidence="12">Monomer.</text>
</comment>
<comment type="subcellular location">
    <subcellularLocation>
        <location evidence="12">Nucleus</location>
    </subcellularLocation>
    <subcellularLocation>
        <location evidence="12">Mitochondrion</location>
    </subcellularLocation>
</comment>
<evidence type="ECO:0000256" key="8">
    <source>
        <dbReference type="ARBA" id="ARBA00023172"/>
    </source>
</evidence>
<evidence type="ECO:0000256" key="6">
    <source>
        <dbReference type="ARBA" id="ARBA00023125"/>
    </source>
</evidence>
<feature type="compositionally biased region" description="Basic residues" evidence="13">
    <location>
        <begin position="108"/>
        <end position="120"/>
    </location>
</feature>
<evidence type="ECO:0000256" key="2">
    <source>
        <dbReference type="ARBA" id="ARBA00022763"/>
    </source>
</evidence>
<keyword evidence="6 12" id="KW-0238">DNA-binding</keyword>
<evidence type="ECO:0000256" key="12">
    <source>
        <dbReference type="HAMAP-Rule" id="MF_03176"/>
    </source>
</evidence>
<evidence type="ECO:0000313" key="16">
    <source>
        <dbReference type="Proteomes" id="UP000183809"/>
    </source>
</evidence>
<comment type="function">
    <text evidence="12">DNA-dependent ATPase and 5'-3' DNA helicase required for the maintenance of both mitochondrial and nuclear genome stability.</text>
</comment>
<reference evidence="15 16" key="1">
    <citation type="submission" date="2016-10" db="EMBL/GenBank/DDBJ databases">
        <title>Proteomics and genomics reveal pathogen-plant mechanisms compatible with a hemibiotrophic lifestyle of Diplodia corticola.</title>
        <authorList>
            <person name="Fernandes I."/>
            <person name="De Jonge R."/>
            <person name="Van De Peer Y."/>
            <person name="Devreese B."/>
            <person name="Alves A."/>
            <person name="Esteves A.C."/>
        </authorList>
    </citation>
    <scope>NUCLEOTIDE SEQUENCE [LARGE SCALE GENOMIC DNA]</scope>
    <source>
        <strain evidence="15 16">CBS 112549</strain>
    </source>
</reference>
<dbReference type="PANTHER" id="PTHR47642">
    <property type="entry name" value="ATP-DEPENDENT DNA HELICASE"/>
    <property type="match status" value="1"/>
</dbReference>
<dbReference type="Pfam" id="PF21530">
    <property type="entry name" value="Pif1_2B_dom"/>
    <property type="match status" value="1"/>
</dbReference>
<keyword evidence="1 12" id="KW-0547">Nucleotide-binding</keyword>
<evidence type="ECO:0000259" key="14">
    <source>
        <dbReference type="SMART" id="SM00382"/>
    </source>
</evidence>
<dbReference type="CDD" id="cd18809">
    <property type="entry name" value="SF1_C_RecD"/>
    <property type="match status" value="1"/>
</dbReference>
<dbReference type="InterPro" id="IPR051055">
    <property type="entry name" value="PIF1_helicase"/>
</dbReference>
<protein>
    <recommendedName>
        <fullName evidence="12">ATP-dependent DNA helicase PIF1</fullName>
        <ecNumber evidence="12">5.6.2.3</ecNumber>
    </recommendedName>
    <alternativeName>
        <fullName evidence="12">DNA 5'-3' helicase PIF1</fullName>
    </alternativeName>
    <alternativeName>
        <fullName evidence="12">DNA repair and recombination helicase PIF1</fullName>
    </alternativeName>
</protein>
<dbReference type="GO" id="GO:0000723">
    <property type="term" value="P:telomere maintenance"/>
    <property type="evidence" value="ECO:0007669"/>
    <property type="project" value="InterPro"/>
</dbReference>
<keyword evidence="8 12" id="KW-0233">DNA recombination</keyword>
<keyword evidence="3 12" id="KW-0378">Hydrolase</keyword>
<evidence type="ECO:0000256" key="13">
    <source>
        <dbReference type="SAM" id="MobiDB-lite"/>
    </source>
</evidence>
<comment type="catalytic activity">
    <reaction evidence="12">
        <text>ATP + H2O = ADP + phosphate + H(+)</text>
        <dbReference type="Rhea" id="RHEA:13065"/>
        <dbReference type="ChEBI" id="CHEBI:15377"/>
        <dbReference type="ChEBI" id="CHEBI:15378"/>
        <dbReference type="ChEBI" id="CHEBI:30616"/>
        <dbReference type="ChEBI" id="CHEBI:43474"/>
        <dbReference type="ChEBI" id="CHEBI:456216"/>
        <dbReference type="EC" id="5.6.2.3"/>
    </reaction>
</comment>
<dbReference type="GO" id="GO:0016887">
    <property type="term" value="F:ATP hydrolysis activity"/>
    <property type="evidence" value="ECO:0007669"/>
    <property type="project" value="RHEA"/>
</dbReference>
<evidence type="ECO:0000256" key="7">
    <source>
        <dbReference type="ARBA" id="ARBA00023128"/>
    </source>
</evidence>
<dbReference type="SUPFAM" id="SSF52540">
    <property type="entry name" value="P-loop containing nucleoside triphosphate hydrolases"/>
    <property type="match status" value="2"/>
</dbReference>
<keyword evidence="7 12" id="KW-0496">Mitochondrion</keyword>
<dbReference type="AlphaFoldDB" id="A0A1J9QQT4"/>
<dbReference type="Proteomes" id="UP000183809">
    <property type="component" value="Unassembled WGS sequence"/>
</dbReference>
<dbReference type="CDD" id="cd18037">
    <property type="entry name" value="DEXSc_Pif1_like"/>
    <property type="match status" value="1"/>
</dbReference>
<comment type="caution">
    <text evidence="15">The sequence shown here is derived from an EMBL/GenBank/DDBJ whole genome shotgun (WGS) entry which is preliminary data.</text>
</comment>
<gene>
    <name evidence="12" type="primary">PIF1</name>
    <name evidence="15" type="ORF">BKCO1_5600075</name>
</gene>
<feature type="domain" description="AAA+ ATPase" evidence="14">
    <location>
        <begin position="157"/>
        <end position="318"/>
    </location>
</feature>
<dbReference type="GO" id="GO:0043139">
    <property type="term" value="F:5'-3' DNA helicase activity"/>
    <property type="evidence" value="ECO:0007669"/>
    <property type="project" value="UniProtKB-UniRule"/>
</dbReference>
<evidence type="ECO:0000256" key="9">
    <source>
        <dbReference type="ARBA" id="ARBA00023204"/>
    </source>
</evidence>
<feature type="binding site" evidence="12">
    <location>
        <begin position="165"/>
        <end position="172"/>
    </location>
    <ligand>
        <name>ATP</name>
        <dbReference type="ChEBI" id="CHEBI:30616"/>
    </ligand>
</feature>
<dbReference type="InterPro" id="IPR003593">
    <property type="entry name" value="AAA+_ATPase"/>
</dbReference>
<dbReference type="InterPro" id="IPR049163">
    <property type="entry name" value="Pif1-like_2B_dom"/>
</dbReference>
<evidence type="ECO:0000256" key="3">
    <source>
        <dbReference type="ARBA" id="ARBA00022801"/>
    </source>
</evidence>
<proteinExistence type="inferred from homology"/>
<comment type="cofactor">
    <cofactor evidence="12">
        <name>Mg(2+)</name>
        <dbReference type="ChEBI" id="CHEBI:18420"/>
    </cofactor>
</comment>
<feature type="region of interest" description="Disordered" evidence="13">
    <location>
        <begin position="33"/>
        <end position="129"/>
    </location>
</feature>
<keyword evidence="10 12" id="KW-0413">Isomerase</keyword>
<evidence type="ECO:0000256" key="11">
    <source>
        <dbReference type="ARBA" id="ARBA00023242"/>
    </source>
</evidence>
<sequence length="618" mass="68508">MRPETFGRFYAPRERGAVTSINALCIRLSISPATTRPHARPPPEVAASTCTPPSPSPHATRSTSHNAAARRSGWALHAASLTPDRTTHGPFHRTLRQLSTASQAATKAAKKPTRRKRKKPEPKDEIAEPWRRQVKLLGLEKGLSQGQRAVLDMVVNQEKSIFFTGPAGTGKSLLLKRIIEGLTVKYLDEGSASVAVTASTGLAAFSIGGTTLHRFAGIGLGNAPTKRLISDIMKDREFKLQRWRDVKVLIIDEISMVDATLFDKLDTIARHVRMDDSPFGGIQLVITGDFFQLPPVLQGRDDGSPRFCFEAQAWQTAVKHTIGLTQIFRQKDPVFAGMLNEIREGHLSPTSIDVFKALSRPPKTLVDNGPEPAELFALRRDADAANTRRMHNIKKAVNTYHAIDGGIITDTATRQKLLADCTAPEVLQIKENAQVMLIKNINKTLVNGSLGRVVGFANKHTFIRGQWTTQPPDQTHHWRAKLQPSLLVDCEKDLPVFPVVRFQLPSGDARTELCEPAEWSVERWVREPWSHDGWDVEILATRTQVPLILAWALSIHKSQGQTLELVKVDLNRVFEMGQAYVALSRAKTMEGLQVLNFSPGKVTAHPRVKAFYAALEKT</sequence>
<dbReference type="SMART" id="SM00382">
    <property type="entry name" value="AAA"/>
    <property type="match status" value="1"/>
</dbReference>
<dbReference type="GO" id="GO:0005524">
    <property type="term" value="F:ATP binding"/>
    <property type="evidence" value="ECO:0007669"/>
    <property type="project" value="UniProtKB-UniRule"/>
</dbReference>
<dbReference type="OrthoDB" id="432234at2759"/>
<evidence type="ECO:0000256" key="4">
    <source>
        <dbReference type="ARBA" id="ARBA00022806"/>
    </source>
</evidence>
<keyword evidence="2 12" id="KW-0227">DNA damage</keyword>
<dbReference type="STRING" id="236234.A0A1J9QQT4"/>
<evidence type="ECO:0000256" key="5">
    <source>
        <dbReference type="ARBA" id="ARBA00022840"/>
    </source>
</evidence>